<evidence type="ECO:0000256" key="1">
    <source>
        <dbReference type="ARBA" id="ARBA00022723"/>
    </source>
</evidence>
<evidence type="ECO:0000259" key="6">
    <source>
        <dbReference type="PROSITE" id="PS50157"/>
    </source>
</evidence>
<dbReference type="SMART" id="SM00355">
    <property type="entry name" value="ZnF_C2H2"/>
    <property type="match status" value="5"/>
</dbReference>
<dbReference type="GO" id="GO:0003682">
    <property type="term" value="F:chromatin binding"/>
    <property type="evidence" value="ECO:0007669"/>
    <property type="project" value="UniProtKB-ARBA"/>
</dbReference>
<dbReference type="EMBL" id="CAJPVJ010026571">
    <property type="protein sequence ID" value="CAG2179300.1"/>
    <property type="molecule type" value="Genomic_DNA"/>
</dbReference>
<feature type="domain" description="C2H2-type" evidence="6">
    <location>
        <begin position="51"/>
        <end position="81"/>
    </location>
</feature>
<dbReference type="GO" id="GO:0005634">
    <property type="term" value="C:nucleus"/>
    <property type="evidence" value="ECO:0007669"/>
    <property type="project" value="UniProtKB-ARBA"/>
</dbReference>
<dbReference type="GO" id="GO:0000981">
    <property type="term" value="F:DNA-binding transcription factor activity, RNA polymerase II-specific"/>
    <property type="evidence" value="ECO:0007669"/>
    <property type="project" value="TreeGrafter"/>
</dbReference>
<dbReference type="Proteomes" id="UP000728032">
    <property type="component" value="Unassembled WGS sequence"/>
</dbReference>
<dbReference type="GO" id="GO:0008270">
    <property type="term" value="F:zinc ion binding"/>
    <property type="evidence" value="ECO:0007669"/>
    <property type="project" value="UniProtKB-KW"/>
</dbReference>
<dbReference type="AlphaFoldDB" id="A0A7R9MKX7"/>
<dbReference type="GO" id="GO:0045944">
    <property type="term" value="P:positive regulation of transcription by RNA polymerase II"/>
    <property type="evidence" value="ECO:0007669"/>
    <property type="project" value="UniProtKB-ARBA"/>
</dbReference>
<dbReference type="OrthoDB" id="6514831at2759"/>
<accession>A0A7R9MKX7</accession>
<name>A0A7R9MKX7_9ACAR</name>
<organism evidence="7">
    <name type="scientific">Oppiella nova</name>
    <dbReference type="NCBI Taxonomy" id="334625"/>
    <lineage>
        <taxon>Eukaryota</taxon>
        <taxon>Metazoa</taxon>
        <taxon>Ecdysozoa</taxon>
        <taxon>Arthropoda</taxon>
        <taxon>Chelicerata</taxon>
        <taxon>Arachnida</taxon>
        <taxon>Acari</taxon>
        <taxon>Acariformes</taxon>
        <taxon>Sarcoptiformes</taxon>
        <taxon>Oribatida</taxon>
        <taxon>Brachypylina</taxon>
        <taxon>Oppioidea</taxon>
        <taxon>Oppiidae</taxon>
        <taxon>Oppiella</taxon>
    </lineage>
</organism>
<dbReference type="Gene3D" id="3.30.160.60">
    <property type="entry name" value="Classic Zinc Finger"/>
    <property type="match status" value="4"/>
</dbReference>
<dbReference type="InterPro" id="IPR013087">
    <property type="entry name" value="Znf_C2H2_type"/>
</dbReference>
<gene>
    <name evidence="7" type="ORF">ONB1V03_LOCUS18724</name>
</gene>
<dbReference type="PROSITE" id="PS50157">
    <property type="entry name" value="ZINC_FINGER_C2H2_2"/>
    <property type="match status" value="3"/>
</dbReference>
<feature type="domain" description="C2H2-type" evidence="6">
    <location>
        <begin position="118"/>
        <end position="147"/>
    </location>
</feature>
<evidence type="ECO:0000256" key="5">
    <source>
        <dbReference type="PROSITE-ProRule" id="PRU00042"/>
    </source>
</evidence>
<dbReference type="PANTHER" id="PTHR19818:SF139">
    <property type="entry name" value="PAIR-RULE PROTEIN ODD-PAIRED"/>
    <property type="match status" value="1"/>
</dbReference>
<dbReference type="Pfam" id="PF00096">
    <property type="entry name" value="zf-C2H2"/>
    <property type="match status" value="3"/>
</dbReference>
<reference evidence="7" key="1">
    <citation type="submission" date="2020-11" db="EMBL/GenBank/DDBJ databases">
        <authorList>
            <person name="Tran Van P."/>
        </authorList>
    </citation>
    <scope>NUCLEOTIDE SEQUENCE</scope>
</reference>
<protein>
    <recommendedName>
        <fullName evidence="6">C2H2-type domain-containing protein</fullName>
    </recommendedName>
</protein>
<evidence type="ECO:0000313" key="8">
    <source>
        <dbReference type="Proteomes" id="UP000728032"/>
    </source>
</evidence>
<dbReference type="GO" id="GO:0000978">
    <property type="term" value="F:RNA polymerase II cis-regulatory region sequence-specific DNA binding"/>
    <property type="evidence" value="ECO:0007669"/>
    <property type="project" value="TreeGrafter"/>
</dbReference>
<evidence type="ECO:0000256" key="3">
    <source>
        <dbReference type="ARBA" id="ARBA00022771"/>
    </source>
</evidence>
<evidence type="ECO:0000313" key="7">
    <source>
        <dbReference type="EMBL" id="CAD7662164.1"/>
    </source>
</evidence>
<keyword evidence="3 5" id="KW-0863">Zinc-finger</keyword>
<dbReference type="EMBL" id="OC941396">
    <property type="protein sequence ID" value="CAD7662164.1"/>
    <property type="molecule type" value="Genomic_DNA"/>
</dbReference>
<feature type="domain" description="C2H2-type" evidence="6">
    <location>
        <begin position="21"/>
        <end position="50"/>
    </location>
</feature>
<keyword evidence="1" id="KW-0479">Metal-binding</keyword>
<keyword evidence="4" id="KW-0862">Zinc</keyword>
<dbReference type="InterPro" id="IPR050329">
    <property type="entry name" value="GLI_C2H2-zinc-finger"/>
</dbReference>
<dbReference type="SUPFAM" id="SSF57667">
    <property type="entry name" value="beta-beta-alpha zinc fingers"/>
    <property type="match status" value="3"/>
</dbReference>
<keyword evidence="2" id="KW-0677">Repeat</keyword>
<evidence type="ECO:0000256" key="2">
    <source>
        <dbReference type="ARBA" id="ARBA00022737"/>
    </source>
</evidence>
<keyword evidence="8" id="KW-1185">Reference proteome</keyword>
<dbReference type="PROSITE" id="PS00028">
    <property type="entry name" value="ZINC_FINGER_C2H2_1"/>
    <property type="match status" value="4"/>
</dbReference>
<dbReference type="FunFam" id="3.30.160.60:FF:000690">
    <property type="entry name" value="Zinc finger protein 354C"/>
    <property type="match status" value="1"/>
</dbReference>
<dbReference type="InterPro" id="IPR036236">
    <property type="entry name" value="Znf_C2H2_sf"/>
</dbReference>
<sequence length="174" mass="20576">METVTEGLRSHVVLKHTDDHYVCPIDGCERRYGDHNDLKYHMRTHSSEPAFPCRRDGCPEVFRSEHYLKKHRVSVHKDRPKVKSQRPTMACEWPGCDYKANKQLLQVHRDLHTGAKPYVCEWPNCGKRFRLQSNLKDHKNVHNNLKPYECQWPGCQYKCNNSGNLIKHVKHMHH</sequence>
<proteinExistence type="predicted"/>
<evidence type="ECO:0000256" key="4">
    <source>
        <dbReference type="ARBA" id="ARBA00022833"/>
    </source>
</evidence>
<dbReference type="PANTHER" id="PTHR19818">
    <property type="entry name" value="ZINC FINGER PROTEIN ZIC AND GLI"/>
    <property type="match status" value="1"/>
</dbReference>